<name>A0A4R3MES5_9HYPH</name>
<dbReference type="Proteomes" id="UP000295678">
    <property type="component" value="Unassembled WGS sequence"/>
</dbReference>
<keyword evidence="5" id="KW-0808">Transferase</keyword>
<evidence type="ECO:0000313" key="8">
    <source>
        <dbReference type="EMBL" id="TCT11533.1"/>
    </source>
</evidence>
<evidence type="ECO:0000256" key="1">
    <source>
        <dbReference type="ARBA" id="ARBA00001933"/>
    </source>
</evidence>
<protein>
    <submittedName>
        <fullName evidence="8">2-aminoadipate transaminase</fullName>
    </submittedName>
</protein>
<evidence type="ECO:0000256" key="2">
    <source>
        <dbReference type="ARBA" id="ARBA00007441"/>
    </source>
</evidence>
<dbReference type="GO" id="GO:0008483">
    <property type="term" value="F:transaminase activity"/>
    <property type="evidence" value="ECO:0007669"/>
    <property type="project" value="UniProtKB-KW"/>
</dbReference>
<dbReference type="InterPro" id="IPR004839">
    <property type="entry name" value="Aminotransferase_I/II_large"/>
</dbReference>
<keyword evidence="9" id="KW-1185">Reference proteome</keyword>
<dbReference type="InterPro" id="IPR015424">
    <property type="entry name" value="PyrdxlP-dep_Trfase"/>
</dbReference>
<dbReference type="SUPFAM" id="SSF53383">
    <property type="entry name" value="PLP-dependent transferases"/>
    <property type="match status" value="1"/>
</dbReference>
<sequence>MSGFAFHEAFSRVGPDPVARFSGLPRYNFVFGHNDPAEVPADELAGIAAKVIREQGPTLAMYHLGQGPQGHRGLRDVVAAKLRRSRGMACTADDIVLTSGSLQAMDLVNATFIESGDTVIIEEFTYGGAIGKVQRLGANIVAAPLDENGIRMDALEAILEDLQRRGIRPKFIYTIPTVQNPTGSIMPLDRRHRLLDLSARYRVPIFEDECYADLAWDDSTPPALYALDPSRVVHVGSFSKSLAPALRVGYVVAAWDVLSRVLARKTDAGSPAIEQMVIAEYSGRAFDDHLKTLKAALRRKLDVMIEAVEREFGTSVELFVPQGGIFLWLKLPDHVDVRTFVQPALEQGVAFNPGPEWACVPDSARSHIRLCFALPDEDTIREGVAELARICFEHTGVPARRANIPSDR</sequence>
<dbReference type="GO" id="GO:0030170">
    <property type="term" value="F:pyridoxal phosphate binding"/>
    <property type="evidence" value="ECO:0007669"/>
    <property type="project" value="InterPro"/>
</dbReference>
<dbReference type="RefSeq" id="WP_132806277.1">
    <property type="nucleotide sequence ID" value="NZ_SMAK01000004.1"/>
</dbReference>
<dbReference type="EMBL" id="SMAK01000004">
    <property type="protein sequence ID" value="TCT11533.1"/>
    <property type="molecule type" value="Genomic_DNA"/>
</dbReference>
<keyword evidence="4" id="KW-0032">Aminotransferase</keyword>
<comment type="caution">
    <text evidence="8">The sequence shown here is derived from an EMBL/GenBank/DDBJ whole genome shotgun (WGS) entry which is preliminary data.</text>
</comment>
<comment type="similarity">
    <text evidence="2">Belongs to the class-I pyridoxal-phosphate-dependent aminotransferase family.</text>
</comment>
<evidence type="ECO:0000313" key="9">
    <source>
        <dbReference type="Proteomes" id="UP000295678"/>
    </source>
</evidence>
<dbReference type="InterPro" id="IPR015421">
    <property type="entry name" value="PyrdxlP-dep_Trfase_major"/>
</dbReference>
<comment type="cofactor">
    <cofactor evidence="1">
        <name>pyridoxal 5'-phosphate</name>
        <dbReference type="ChEBI" id="CHEBI:597326"/>
    </cofactor>
</comment>
<evidence type="ECO:0000259" key="7">
    <source>
        <dbReference type="Pfam" id="PF00155"/>
    </source>
</evidence>
<keyword evidence="6" id="KW-0663">Pyridoxal phosphate</keyword>
<evidence type="ECO:0000256" key="6">
    <source>
        <dbReference type="ARBA" id="ARBA00022898"/>
    </source>
</evidence>
<proteinExistence type="inferred from homology"/>
<dbReference type="InterPro" id="IPR050859">
    <property type="entry name" value="Class-I_PLP-dep_aminotransf"/>
</dbReference>
<dbReference type="GO" id="GO:1901605">
    <property type="term" value="P:alpha-amino acid metabolic process"/>
    <property type="evidence" value="ECO:0007669"/>
    <property type="project" value="TreeGrafter"/>
</dbReference>
<accession>A0A4R3MES5</accession>
<dbReference type="Pfam" id="PF00155">
    <property type="entry name" value="Aminotran_1_2"/>
    <property type="match status" value="1"/>
</dbReference>
<gene>
    <name evidence="8" type="ORF">EDC22_104296</name>
</gene>
<dbReference type="Gene3D" id="3.40.640.10">
    <property type="entry name" value="Type I PLP-dependent aspartate aminotransferase-like (Major domain)"/>
    <property type="match status" value="1"/>
</dbReference>
<dbReference type="PANTHER" id="PTHR42790:SF19">
    <property type="entry name" value="KYNURENINE_ALPHA-AMINOADIPATE AMINOTRANSFERASE, MITOCHONDRIAL"/>
    <property type="match status" value="1"/>
</dbReference>
<organism evidence="8 9">
    <name type="scientific">Tepidamorphus gemmatus</name>
    <dbReference type="NCBI Taxonomy" id="747076"/>
    <lineage>
        <taxon>Bacteria</taxon>
        <taxon>Pseudomonadati</taxon>
        <taxon>Pseudomonadota</taxon>
        <taxon>Alphaproteobacteria</taxon>
        <taxon>Hyphomicrobiales</taxon>
        <taxon>Tepidamorphaceae</taxon>
        <taxon>Tepidamorphus</taxon>
    </lineage>
</organism>
<evidence type="ECO:0000256" key="5">
    <source>
        <dbReference type="ARBA" id="ARBA00022679"/>
    </source>
</evidence>
<dbReference type="Gene3D" id="3.90.1150.10">
    <property type="entry name" value="Aspartate Aminotransferase, domain 1"/>
    <property type="match status" value="1"/>
</dbReference>
<dbReference type="AlphaFoldDB" id="A0A4R3MES5"/>
<evidence type="ECO:0000256" key="4">
    <source>
        <dbReference type="ARBA" id="ARBA00022576"/>
    </source>
</evidence>
<reference evidence="8 9" key="1">
    <citation type="submission" date="2019-03" db="EMBL/GenBank/DDBJ databases">
        <title>Genomic Encyclopedia of Type Strains, Phase IV (KMG-IV): sequencing the most valuable type-strain genomes for metagenomic binning, comparative biology and taxonomic classification.</title>
        <authorList>
            <person name="Goeker M."/>
        </authorList>
    </citation>
    <scope>NUCLEOTIDE SEQUENCE [LARGE SCALE GENOMIC DNA]</scope>
    <source>
        <strain evidence="8 9">DSM 19345</strain>
    </source>
</reference>
<feature type="domain" description="Aminotransferase class I/classII large" evidence="7">
    <location>
        <begin position="62"/>
        <end position="385"/>
    </location>
</feature>
<dbReference type="PANTHER" id="PTHR42790">
    <property type="entry name" value="AMINOTRANSFERASE"/>
    <property type="match status" value="1"/>
</dbReference>
<dbReference type="CDD" id="cd00609">
    <property type="entry name" value="AAT_like"/>
    <property type="match status" value="1"/>
</dbReference>
<dbReference type="OrthoDB" id="9804020at2"/>
<dbReference type="FunFam" id="3.40.640.10:FF:000053">
    <property type="entry name" value="Aminotransferase, class I"/>
    <property type="match status" value="1"/>
</dbReference>
<comment type="subunit">
    <text evidence="3">Homodimer.</text>
</comment>
<dbReference type="InterPro" id="IPR015422">
    <property type="entry name" value="PyrdxlP-dep_Trfase_small"/>
</dbReference>
<evidence type="ECO:0000256" key="3">
    <source>
        <dbReference type="ARBA" id="ARBA00011738"/>
    </source>
</evidence>